<name>X1G581_9ZZZZ</name>
<accession>X1G581</accession>
<dbReference type="SUPFAM" id="SSF56747">
    <property type="entry name" value="Prim-pol domain"/>
    <property type="match status" value="1"/>
</dbReference>
<proteinExistence type="predicted"/>
<feature type="domain" description="DNA primase/polymerase bifunctional N-terminal" evidence="1">
    <location>
        <begin position="15"/>
        <end position="176"/>
    </location>
</feature>
<dbReference type="CDD" id="cd04859">
    <property type="entry name" value="Prim_Pol"/>
    <property type="match status" value="1"/>
</dbReference>
<dbReference type="SMART" id="SM00943">
    <property type="entry name" value="Prim-Pol"/>
    <property type="match status" value="1"/>
</dbReference>
<dbReference type="Pfam" id="PF09250">
    <property type="entry name" value="Prim-Pol"/>
    <property type="match status" value="1"/>
</dbReference>
<dbReference type="InterPro" id="IPR015330">
    <property type="entry name" value="DNA_primase/pol_bifunc_N"/>
</dbReference>
<evidence type="ECO:0000313" key="2">
    <source>
        <dbReference type="EMBL" id="GAH53061.1"/>
    </source>
</evidence>
<dbReference type="AlphaFoldDB" id="X1G581"/>
<sequence length="274" mass="30880">MAIPKFDWEAQQRFLQFYEKERLRYFSLIWGQKKPAIDSWKPLQSRAPTFEELAEWFQEGKPTNIAIICGGASNGLVALCFNAPDGASEFFGQKLWDKLLASTFVVKTQRGPHVYLRSNVLIPGQIIAKGDNSSWLEIRTDGMYIAAPPSLHPSGVLYEAIGVESIARPKNLPAFIEQRVAELGLKARLTQEAPKKPAPAEEYLEGKQSAKFNEIAVRKLLENCAFIQYCRDNAAALTEPYWWAMVHNLAVFGQVGEETAHELSKPYPKYTEAE</sequence>
<protein>
    <recommendedName>
        <fullName evidence="1">DNA primase/polymerase bifunctional N-terminal domain-containing protein</fullName>
    </recommendedName>
</protein>
<reference evidence="2" key="1">
    <citation type="journal article" date="2014" name="Front. Microbiol.">
        <title>High frequency of phylogenetically diverse reductive dehalogenase-homologous genes in deep subseafloor sedimentary metagenomes.</title>
        <authorList>
            <person name="Kawai M."/>
            <person name="Futagami T."/>
            <person name="Toyoda A."/>
            <person name="Takaki Y."/>
            <person name="Nishi S."/>
            <person name="Hori S."/>
            <person name="Arai W."/>
            <person name="Tsubouchi T."/>
            <person name="Morono Y."/>
            <person name="Uchiyama I."/>
            <person name="Ito T."/>
            <person name="Fujiyama A."/>
            <person name="Inagaki F."/>
            <person name="Takami H."/>
        </authorList>
    </citation>
    <scope>NUCLEOTIDE SEQUENCE</scope>
    <source>
        <strain evidence="2">Expedition CK06-06</strain>
    </source>
</reference>
<dbReference type="EMBL" id="BARU01020788">
    <property type="protein sequence ID" value="GAH53061.1"/>
    <property type="molecule type" value="Genomic_DNA"/>
</dbReference>
<organism evidence="2">
    <name type="scientific">marine sediment metagenome</name>
    <dbReference type="NCBI Taxonomy" id="412755"/>
    <lineage>
        <taxon>unclassified sequences</taxon>
        <taxon>metagenomes</taxon>
        <taxon>ecological metagenomes</taxon>
    </lineage>
</organism>
<comment type="caution">
    <text evidence="2">The sequence shown here is derived from an EMBL/GenBank/DDBJ whole genome shotgun (WGS) entry which is preliminary data.</text>
</comment>
<feature type="non-terminal residue" evidence="2">
    <location>
        <position position="274"/>
    </location>
</feature>
<evidence type="ECO:0000259" key="1">
    <source>
        <dbReference type="SMART" id="SM00943"/>
    </source>
</evidence>
<dbReference type="Gene3D" id="3.30.720.160">
    <property type="entry name" value="Bifunctional DNA primase/polymerase, N-terminal"/>
    <property type="match status" value="1"/>
</dbReference>
<gene>
    <name evidence="2" type="ORF">S03H2_34092</name>
</gene>